<reference evidence="2" key="1">
    <citation type="journal article" date="2019" name="Int. J. Syst. Evol. Microbiol.">
        <title>The Global Catalogue of Microorganisms (GCM) 10K type strain sequencing project: providing services to taxonomists for standard genome sequencing and annotation.</title>
        <authorList>
            <consortium name="The Broad Institute Genomics Platform"/>
            <consortium name="The Broad Institute Genome Sequencing Center for Infectious Disease"/>
            <person name="Wu L."/>
            <person name="Ma J."/>
        </authorList>
    </citation>
    <scope>NUCLEOTIDE SEQUENCE [LARGE SCALE GENOMIC DNA]</scope>
    <source>
        <strain evidence="2">JCM 30071</strain>
    </source>
</reference>
<evidence type="ECO:0000313" key="2">
    <source>
        <dbReference type="Proteomes" id="UP000634435"/>
    </source>
</evidence>
<sequence>MGWNENIKGIALNNQLRKLNRKVEFSLSKKRNKIQSNNYLTIYMCGYIIATEHNVIFK</sequence>
<keyword evidence="2" id="KW-1185">Reference proteome</keyword>
<organism evidence="1 2">
    <name type="scientific">Virgibacillus kapii</name>
    <dbReference type="NCBI Taxonomy" id="1638645"/>
    <lineage>
        <taxon>Bacteria</taxon>
        <taxon>Bacillati</taxon>
        <taxon>Bacillota</taxon>
        <taxon>Bacilli</taxon>
        <taxon>Bacillales</taxon>
        <taxon>Bacillaceae</taxon>
        <taxon>Virgibacillus</taxon>
    </lineage>
</organism>
<dbReference type="Proteomes" id="UP000634435">
    <property type="component" value="Unassembled WGS sequence"/>
</dbReference>
<evidence type="ECO:0000313" key="1">
    <source>
        <dbReference type="EMBL" id="GGJ76912.1"/>
    </source>
</evidence>
<comment type="caution">
    <text evidence="1">The sequence shown here is derived from an EMBL/GenBank/DDBJ whole genome shotgun (WGS) entry which is preliminary data.</text>
</comment>
<name>A0ABQ2DXD5_9BACI</name>
<proteinExistence type="predicted"/>
<dbReference type="EMBL" id="BMPN01000014">
    <property type="protein sequence ID" value="GGJ76912.1"/>
    <property type="molecule type" value="Genomic_DNA"/>
</dbReference>
<gene>
    <name evidence="1" type="ORF">GCM10007111_43170</name>
</gene>
<protein>
    <submittedName>
        <fullName evidence="1">Uncharacterized protein</fullName>
    </submittedName>
</protein>
<accession>A0ABQ2DXD5</accession>